<name>A0A9P7HNS6_9HYPO</name>
<dbReference type="GO" id="GO:0031083">
    <property type="term" value="C:BLOC-1 complex"/>
    <property type="evidence" value="ECO:0007669"/>
    <property type="project" value="InterPro"/>
</dbReference>
<feature type="region of interest" description="Disordered" evidence="4">
    <location>
        <begin position="1"/>
        <end position="86"/>
    </location>
</feature>
<reference evidence="5" key="2">
    <citation type="submission" date="2020-10" db="EMBL/GenBank/DDBJ databases">
        <authorList>
            <person name="Peck L.D."/>
            <person name="Nowell R.W."/>
            <person name="Flood J."/>
            <person name="Ryan M.J."/>
            <person name="Barraclough T.G."/>
        </authorList>
    </citation>
    <scope>NUCLEOTIDE SEQUENCE</scope>
    <source>
        <strain evidence="5">IMI 127659i</strain>
    </source>
</reference>
<gene>
    <name evidence="5" type="ORF">H9Q72_008893</name>
</gene>
<feature type="region of interest" description="Disordered" evidence="4">
    <location>
        <begin position="188"/>
        <end position="273"/>
    </location>
</feature>
<feature type="compositionally biased region" description="Pro residues" evidence="4">
    <location>
        <begin position="35"/>
        <end position="45"/>
    </location>
</feature>
<feature type="compositionally biased region" description="Basic and acidic residues" evidence="4">
    <location>
        <begin position="205"/>
        <end position="227"/>
    </location>
</feature>
<feature type="compositionally biased region" description="Polar residues" evidence="4">
    <location>
        <begin position="264"/>
        <end position="273"/>
    </location>
</feature>
<dbReference type="PANTHER" id="PTHR13073:SF0">
    <property type="entry name" value="BIOGENESIS OF LYSOSOME-RELATED ORGANELLES COMPLEX 1 SUBUNIT 1"/>
    <property type="match status" value="1"/>
</dbReference>
<evidence type="ECO:0000256" key="2">
    <source>
        <dbReference type="ARBA" id="ARBA00019577"/>
    </source>
</evidence>
<protein>
    <recommendedName>
        <fullName evidence="2">Biogenesis of lysosome-related organelles complex 1 subunit 1</fullName>
    </recommendedName>
</protein>
<keyword evidence="6" id="KW-1185">Reference proteome</keyword>
<dbReference type="InterPro" id="IPR009395">
    <property type="entry name" value="BLOC1S1"/>
</dbReference>
<comment type="similarity">
    <text evidence="1">Belongs to the BLOC1S1 family.</text>
</comment>
<dbReference type="EMBL" id="JADFTT010000335">
    <property type="protein sequence ID" value="KAG5762994.1"/>
    <property type="molecule type" value="Genomic_DNA"/>
</dbReference>
<dbReference type="Proteomes" id="UP000750502">
    <property type="component" value="Unassembled WGS sequence"/>
</dbReference>
<evidence type="ECO:0000256" key="1">
    <source>
        <dbReference type="ARBA" id="ARBA00007133"/>
    </source>
</evidence>
<evidence type="ECO:0000256" key="3">
    <source>
        <dbReference type="SAM" id="Coils"/>
    </source>
</evidence>
<dbReference type="PANTHER" id="PTHR13073">
    <property type="entry name" value="BLOC-1 COMPLEX SUBUNIT 1"/>
    <property type="match status" value="1"/>
</dbReference>
<feature type="coiled-coil region" evidence="3">
    <location>
        <begin position="116"/>
        <end position="143"/>
    </location>
</feature>
<evidence type="ECO:0000313" key="5">
    <source>
        <dbReference type="EMBL" id="KAG5762994.1"/>
    </source>
</evidence>
<dbReference type="GO" id="GO:0016197">
    <property type="term" value="P:endosomal transport"/>
    <property type="evidence" value="ECO:0007669"/>
    <property type="project" value="TreeGrafter"/>
</dbReference>
<sequence length="273" mass="28872">MSTAAASSATHHQPSTSAAATGSSSSSSSSSSLSPRPPTSPPPTIASPSVAHAHAHAQIPSAAQQTSPPPPQLQSTLPSAETQRHVAEARRAVVATLENMMDSELQWRASTLHSNAAALSKQAQDVQRATEGLRRENVKLAREADAAARRLKELGNVQNWAEVLERDFLVLEETVRLANSDRSCSCSECGSYTGSESDGGDMDEDQRAMKLDKKERGKGVEGRKTLDVEMDIDTENHAPGTFSDASRSLTEADSSMGRGAKGSDTASMSTISR</sequence>
<dbReference type="AlphaFoldDB" id="A0A9P7HNS6"/>
<feature type="compositionally biased region" description="Polar residues" evidence="4">
    <location>
        <begin position="243"/>
        <end position="253"/>
    </location>
</feature>
<reference evidence="5" key="1">
    <citation type="journal article" date="2020" name="bioRxiv">
        <title>Historical genomics reveals the evolutionary mechanisms behind multiple outbreaks of the host-specific coffee wilt pathogen Fusarium xylarioides.</title>
        <authorList>
            <person name="Peck D."/>
            <person name="Nowell R.W."/>
            <person name="Flood J."/>
            <person name="Ryan M.J."/>
            <person name="Barraclough T.G."/>
        </authorList>
    </citation>
    <scope>NUCLEOTIDE SEQUENCE</scope>
    <source>
        <strain evidence="5">IMI 127659i</strain>
    </source>
</reference>
<feature type="compositionally biased region" description="Low complexity" evidence="4">
    <location>
        <begin position="1"/>
        <end position="34"/>
    </location>
</feature>
<proteinExistence type="inferred from homology"/>
<dbReference type="OrthoDB" id="20018at2759"/>
<accession>A0A9P7HNS6</accession>
<dbReference type="Pfam" id="PF06320">
    <property type="entry name" value="GCN5L1"/>
    <property type="match status" value="1"/>
</dbReference>
<organism evidence="5 6">
    <name type="scientific">Fusarium xylarioides</name>
    <dbReference type="NCBI Taxonomy" id="221167"/>
    <lineage>
        <taxon>Eukaryota</taxon>
        <taxon>Fungi</taxon>
        <taxon>Dikarya</taxon>
        <taxon>Ascomycota</taxon>
        <taxon>Pezizomycotina</taxon>
        <taxon>Sordariomycetes</taxon>
        <taxon>Hypocreomycetidae</taxon>
        <taxon>Hypocreales</taxon>
        <taxon>Nectriaceae</taxon>
        <taxon>Fusarium</taxon>
        <taxon>Fusarium fujikuroi species complex</taxon>
    </lineage>
</organism>
<evidence type="ECO:0000256" key="4">
    <source>
        <dbReference type="SAM" id="MobiDB-lite"/>
    </source>
</evidence>
<evidence type="ECO:0000313" key="6">
    <source>
        <dbReference type="Proteomes" id="UP000750502"/>
    </source>
</evidence>
<keyword evidence="3" id="KW-0175">Coiled coil</keyword>
<comment type="caution">
    <text evidence="5">The sequence shown here is derived from an EMBL/GenBank/DDBJ whole genome shotgun (WGS) entry which is preliminary data.</text>
</comment>
<feature type="compositionally biased region" description="Low complexity" evidence="4">
    <location>
        <begin position="46"/>
        <end position="66"/>
    </location>
</feature>